<feature type="domain" description="PB1" evidence="2">
    <location>
        <begin position="32"/>
        <end position="123"/>
    </location>
</feature>
<dbReference type="Gene3D" id="3.10.20.90">
    <property type="entry name" value="Phosphatidylinositol 3-kinase Catalytic Subunit, Chain A, domain 1"/>
    <property type="match status" value="1"/>
</dbReference>
<dbReference type="PANTHER" id="PTHR31066:SF47">
    <property type="entry name" value="PB1 DOMAIN-CONTAINING PROTEIN"/>
    <property type="match status" value="1"/>
</dbReference>
<dbReference type="Proteomes" id="UP000189703">
    <property type="component" value="Unplaced"/>
</dbReference>
<dbReference type="GeneID" id="104603364"/>
<dbReference type="CDD" id="cd06410">
    <property type="entry name" value="PB1_UP2"/>
    <property type="match status" value="1"/>
</dbReference>
<evidence type="ECO:0000313" key="4">
    <source>
        <dbReference type="RefSeq" id="XP_010265683.1"/>
    </source>
</evidence>
<protein>
    <submittedName>
        <fullName evidence="4">Uncharacterized protein LOC104603364</fullName>
    </submittedName>
</protein>
<dbReference type="eggNOG" id="ENOG502QWRI">
    <property type="taxonomic scope" value="Eukaryota"/>
</dbReference>
<dbReference type="OMA" id="TCCCDEC"/>
<dbReference type="KEGG" id="nnu:104603364"/>
<gene>
    <name evidence="4" type="primary">LOC104603364</name>
</gene>
<dbReference type="InterPro" id="IPR000270">
    <property type="entry name" value="PB1_dom"/>
</dbReference>
<dbReference type="RefSeq" id="XP_010265683.1">
    <property type="nucleotide sequence ID" value="XM_010267381.2"/>
</dbReference>
<reference evidence="4" key="1">
    <citation type="submission" date="2025-08" db="UniProtKB">
        <authorList>
            <consortium name="RefSeq"/>
        </authorList>
    </citation>
    <scope>IDENTIFICATION</scope>
</reference>
<accession>A0A1U8ADT5</accession>
<organism evidence="3 4">
    <name type="scientific">Nelumbo nucifera</name>
    <name type="common">Sacred lotus</name>
    <dbReference type="NCBI Taxonomy" id="4432"/>
    <lineage>
        <taxon>Eukaryota</taxon>
        <taxon>Viridiplantae</taxon>
        <taxon>Streptophyta</taxon>
        <taxon>Embryophyta</taxon>
        <taxon>Tracheophyta</taxon>
        <taxon>Spermatophyta</taxon>
        <taxon>Magnoliopsida</taxon>
        <taxon>Proteales</taxon>
        <taxon>Nelumbonaceae</taxon>
        <taxon>Nelumbo</taxon>
    </lineage>
</organism>
<dbReference type="Pfam" id="PF00564">
    <property type="entry name" value="PB1"/>
    <property type="match status" value="1"/>
</dbReference>
<proteinExistence type="predicted"/>
<sequence length="335" mass="36636">MAVGENEEAVALSSDNKVKFLCSYGGKILPRPTDGQLKYVGGETRVVAVSRDINFSELMKKIRAIYNGDVVLKYQLIPEEMDILVSVTSDEDLQHMLDEHDRRDTKSTESSGLPRLRAFLFSPNPVVVESQAATTNNTMDNQGLEQRYIDAINGVVRSTPINTKRTSGSISHPSTSYSISSSGSSPKSVAPESVSTDHNVSIEHSSDQHLGQRRFMQRVHSSPNLSSLANANTSYPNPSQQHQKQFHPCYPPSTSRLPTPFKGGGGGGHRRLSGGPNELGRRQLGPCQSCYYNPTRWRGGCADCGYIGDSGFHQSGGFEMAGGFPPYPIRSKPWD</sequence>
<evidence type="ECO:0000259" key="2">
    <source>
        <dbReference type="SMART" id="SM00666"/>
    </source>
</evidence>
<evidence type="ECO:0000313" key="3">
    <source>
        <dbReference type="Proteomes" id="UP000189703"/>
    </source>
</evidence>
<evidence type="ECO:0000256" key="1">
    <source>
        <dbReference type="SAM" id="MobiDB-lite"/>
    </source>
</evidence>
<dbReference type="SUPFAM" id="SSF54277">
    <property type="entry name" value="CAD &amp; PB1 domains"/>
    <property type="match status" value="1"/>
</dbReference>
<dbReference type="FunCoup" id="A0A1U8ADT5">
    <property type="interactions" value="142"/>
</dbReference>
<dbReference type="OrthoDB" id="1882326at2759"/>
<dbReference type="InParanoid" id="A0A1U8ADT5"/>
<keyword evidence="3" id="KW-1185">Reference proteome</keyword>
<feature type="region of interest" description="Disordered" evidence="1">
    <location>
        <begin position="160"/>
        <end position="248"/>
    </location>
</feature>
<feature type="compositionally biased region" description="Low complexity" evidence="1">
    <location>
        <begin position="166"/>
        <end position="188"/>
    </location>
</feature>
<dbReference type="PANTHER" id="PTHR31066">
    <property type="entry name" value="OS05G0427100 PROTEIN-RELATED"/>
    <property type="match status" value="1"/>
</dbReference>
<dbReference type="SMART" id="SM00666">
    <property type="entry name" value="PB1"/>
    <property type="match status" value="1"/>
</dbReference>
<dbReference type="AlphaFoldDB" id="A0A1U8ADT5"/>
<dbReference type="InterPro" id="IPR053198">
    <property type="entry name" value="Gynoecium_Dev_Regulator"/>
</dbReference>
<name>A0A1U8ADT5_NELNU</name>
<feature type="compositionally biased region" description="Low complexity" evidence="1">
    <location>
        <begin position="221"/>
        <end position="234"/>
    </location>
</feature>